<dbReference type="AlphaFoldDB" id="A0A8J6C4V1"/>
<comment type="caution">
    <text evidence="1">The sequence shown here is derived from an EMBL/GenBank/DDBJ whole genome shotgun (WGS) entry which is preliminary data.</text>
</comment>
<dbReference type="OrthoDB" id="10353871at2759"/>
<evidence type="ECO:0000313" key="1">
    <source>
        <dbReference type="EMBL" id="KAG8458631.1"/>
    </source>
</evidence>
<reference evidence="1" key="1">
    <citation type="submission" date="2021-05" db="EMBL/GenBank/DDBJ databases">
        <title>The genome of the haptophyte Pavlova lutheri (Diacronema luteri, Pavlovales) - a model for lipid biosynthesis in eukaryotic algae.</title>
        <authorList>
            <person name="Hulatt C.J."/>
            <person name="Posewitz M.C."/>
        </authorList>
    </citation>
    <scope>NUCLEOTIDE SEQUENCE</scope>
    <source>
        <strain evidence="1">NIVA-4/92</strain>
    </source>
</reference>
<gene>
    <name evidence="1" type="ORF">KFE25_008428</name>
</gene>
<sequence length="108" mass="11565">MRGSAMSLTAQNPAGAFVTSIGKRLSVSADTAGRAIKAQTLKAEIMMKEGTIKSVKQEFGVAVYASMEKGDQADTARVFGEFKSRIDALNAEIAAKRLEIQELDKPSQ</sequence>
<dbReference type="EMBL" id="JAGTXO010000049">
    <property type="protein sequence ID" value="KAG8458631.1"/>
    <property type="molecule type" value="Genomic_DNA"/>
</dbReference>
<keyword evidence="2" id="KW-1185">Reference proteome</keyword>
<protein>
    <submittedName>
        <fullName evidence="1">Uncharacterized protein</fullName>
    </submittedName>
</protein>
<proteinExistence type="predicted"/>
<name>A0A8J6C4V1_DIALT</name>
<accession>A0A8J6C4V1</accession>
<evidence type="ECO:0000313" key="2">
    <source>
        <dbReference type="Proteomes" id="UP000751190"/>
    </source>
</evidence>
<dbReference type="Proteomes" id="UP000751190">
    <property type="component" value="Unassembled WGS sequence"/>
</dbReference>
<organism evidence="1 2">
    <name type="scientific">Diacronema lutheri</name>
    <name type="common">Unicellular marine alga</name>
    <name type="synonym">Monochrysis lutheri</name>
    <dbReference type="NCBI Taxonomy" id="2081491"/>
    <lineage>
        <taxon>Eukaryota</taxon>
        <taxon>Haptista</taxon>
        <taxon>Haptophyta</taxon>
        <taxon>Pavlovophyceae</taxon>
        <taxon>Pavlovales</taxon>
        <taxon>Pavlovaceae</taxon>
        <taxon>Diacronema</taxon>
    </lineage>
</organism>